<dbReference type="Gene3D" id="3.10.620.30">
    <property type="match status" value="1"/>
</dbReference>
<evidence type="ECO:0000313" key="2">
    <source>
        <dbReference type="EMBL" id="MXP24571.1"/>
    </source>
</evidence>
<gene>
    <name evidence="2" type="ORF">GRI39_00705</name>
</gene>
<reference evidence="2 3" key="1">
    <citation type="submission" date="2019-12" db="EMBL/GenBank/DDBJ databases">
        <title>Genomic-based taxomic classification of the family Erythrobacteraceae.</title>
        <authorList>
            <person name="Xu L."/>
        </authorList>
    </citation>
    <scope>NUCLEOTIDE SEQUENCE [LARGE SCALE GENOMIC DNA]</scope>
    <source>
        <strain evidence="2 3">DSM 18604</strain>
    </source>
</reference>
<dbReference type="InterPro" id="IPR002931">
    <property type="entry name" value="Transglutaminase-like"/>
</dbReference>
<dbReference type="Pfam" id="PF01841">
    <property type="entry name" value="Transglut_core"/>
    <property type="match status" value="1"/>
</dbReference>
<dbReference type="PANTHER" id="PTHR33490">
    <property type="entry name" value="BLR5614 PROTEIN-RELATED"/>
    <property type="match status" value="1"/>
</dbReference>
<dbReference type="SMART" id="SM00460">
    <property type="entry name" value="TGc"/>
    <property type="match status" value="1"/>
</dbReference>
<accession>A0A845A6B5</accession>
<dbReference type="Proteomes" id="UP000460561">
    <property type="component" value="Unassembled WGS sequence"/>
</dbReference>
<dbReference type="OrthoDB" id="5438043at2"/>
<proteinExistence type="predicted"/>
<evidence type="ECO:0000259" key="1">
    <source>
        <dbReference type="SMART" id="SM00460"/>
    </source>
</evidence>
<dbReference type="RefSeq" id="WP_160737796.1">
    <property type="nucleotide sequence ID" value="NZ_WTYQ01000001.1"/>
</dbReference>
<feature type="domain" description="Transglutaminase-like" evidence="1">
    <location>
        <begin position="158"/>
        <end position="225"/>
    </location>
</feature>
<comment type="caution">
    <text evidence="2">The sequence shown here is derived from an EMBL/GenBank/DDBJ whole genome shotgun (WGS) entry which is preliminary data.</text>
</comment>
<protein>
    <submittedName>
        <fullName evidence="2">Transglutaminase family protein</fullName>
    </submittedName>
</protein>
<dbReference type="InterPro" id="IPR038765">
    <property type="entry name" value="Papain-like_cys_pep_sf"/>
</dbReference>
<sequence>MVIDISAHFTFELNGPTDILLQYEAAELPEQSILSTNSQFDTSDYFARVAAQDSIGTRIWMRKDGHCEVDYKARVAIHRITADLSTLDMMEQHKLPGETIQYLFDSRYCPAERFHSFVETQFGDLTGGAKIVAMRDWVAENMSYEPGSSNANTTALDSFVERRGICRDYAHVIVTMARACGFPARYVSVYAPDVSPPDFHAIAEVFLADPDDSGSGTWHMVDGTFMADPSKTVKIGVGRDAADVSFLTSFGLCNFKEKTVTTEVFSD</sequence>
<organism evidence="2 3">
    <name type="scientific">Altericroceibacterium indicum</name>
    <dbReference type="NCBI Taxonomy" id="374177"/>
    <lineage>
        <taxon>Bacteria</taxon>
        <taxon>Pseudomonadati</taxon>
        <taxon>Pseudomonadota</taxon>
        <taxon>Alphaproteobacteria</taxon>
        <taxon>Sphingomonadales</taxon>
        <taxon>Erythrobacteraceae</taxon>
        <taxon>Altericroceibacterium</taxon>
    </lineage>
</organism>
<name>A0A845A6B5_9SPHN</name>
<dbReference type="SUPFAM" id="SSF54001">
    <property type="entry name" value="Cysteine proteinases"/>
    <property type="match status" value="1"/>
</dbReference>
<keyword evidence="3" id="KW-1185">Reference proteome</keyword>
<dbReference type="Gene3D" id="2.60.40.2250">
    <property type="match status" value="1"/>
</dbReference>
<dbReference type="EMBL" id="WTYQ01000001">
    <property type="protein sequence ID" value="MXP24571.1"/>
    <property type="molecule type" value="Genomic_DNA"/>
</dbReference>
<dbReference type="AlphaFoldDB" id="A0A845A6B5"/>
<evidence type="ECO:0000313" key="3">
    <source>
        <dbReference type="Proteomes" id="UP000460561"/>
    </source>
</evidence>
<dbReference type="PANTHER" id="PTHR33490:SF12">
    <property type="entry name" value="BLL5557 PROTEIN"/>
    <property type="match status" value="1"/>
</dbReference>